<accession>F6DSG1</accession>
<organism evidence="4 5">
    <name type="scientific">Desulforamulus ruminis (strain ATCC 23193 / DSM 2154 / NCIMB 8452 / DL)</name>
    <name type="common">Desulfotomaculum ruminis</name>
    <dbReference type="NCBI Taxonomy" id="696281"/>
    <lineage>
        <taxon>Bacteria</taxon>
        <taxon>Bacillati</taxon>
        <taxon>Bacillota</taxon>
        <taxon>Clostridia</taxon>
        <taxon>Eubacteriales</taxon>
        <taxon>Peptococcaceae</taxon>
        <taxon>Desulforamulus</taxon>
    </lineage>
</organism>
<keyword evidence="5" id="KW-1185">Reference proteome</keyword>
<dbReference type="KEGG" id="dru:Desru_2837"/>
<keyword evidence="2" id="KW-0560">Oxidoreductase</keyword>
<dbReference type="SUPFAM" id="SSF51905">
    <property type="entry name" value="FAD/NAD(P)-binding domain"/>
    <property type="match status" value="1"/>
</dbReference>
<dbReference type="PANTHER" id="PTHR42685">
    <property type="entry name" value="GERANYLGERANYL DIPHOSPHATE REDUCTASE"/>
    <property type="match status" value="1"/>
</dbReference>
<dbReference type="Gene3D" id="3.50.50.60">
    <property type="entry name" value="FAD/NAD(P)-binding domain"/>
    <property type="match status" value="2"/>
</dbReference>
<dbReference type="HOGENOM" id="CLU_066400_0_0_9"/>
<gene>
    <name evidence="4" type="ordered locus">Desru_2837</name>
</gene>
<feature type="domain" description="FAD-dependent oxidoreductase 2 FAD-binding" evidence="3">
    <location>
        <begin position="4"/>
        <end position="66"/>
    </location>
</feature>
<reference evidence="5" key="1">
    <citation type="submission" date="2011-05" db="EMBL/GenBank/DDBJ databases">
        <title>Complete sequence of Desulfotomaculum ruminis DSM 2154.</title>
        <authorList>
            <person name="Lucas S."/>
            <person name="Copeland A."/>
            <person name="Lapidus A."/>
            <person name="Cheng J.-F."/>
            <person name="Goodwin L."/>
            <person name="Pitluck S."/>
            <person name="Lu M."/>
            <person name="Detter J.C."/>
            <person name="Han C."/>
            <person name="Tapia R."/>
            <person name="Land M."/>
            <person name="Hauser L."/>
            <person name="Kyrpides N."/>
            <person name="Ivanova N."/>
            <person name="Mikhailova N."/>
            <person name="Pagani I."/>
            <person name="Stams A.J.M."/>
            <person name="Plugge C.M."/>
            <person name="Muyzer G."/>
            <person name="Kuever J."/>
            <person name="Parshina S.N."/>
            <person name="Ivanova A.E."/>
            <person name="Nazina T.N."/>
            <person name="Brambilla E."/>
            <person name="Spring S."/>
            <person name="Klenk H.-P."/>
            <person name="Woyke T."/>
        </authorList>
    </citation>
    <scope>NUCLEOTIDE SEQUENCE [LARGE SCALE GENOMIC DNA]</scope>
    <source>
        <strain evidence="5">ATCC 23193 / DSM 2154 / NCIB 8452 / DL</strain>
    </source>
</reference>
<reference evidence="4 5" key="2">
    <citation type="journal article" date="2012" name="Stand. Genomic Sci.">
        <title>Complete genome sequence of the sulfate-reducing firmicute Desulfotomaculum ruminis type strain (DL(T)).</title>
        <authorList>
            <person name="Spring S."/>
            <person name="Visser M."/>
            <person name="Lu M."/>
            <person name="Copeland A."/>
            <person name="Lapidus A."/>
            <person name="Lucas S."/>
            <person name="Cheng J.F."/>
            <person name="Han C."/>
            <person name="Tapia R."/>
            <person name="Goodwin L.A."/>
            <person name="Pitluck S."/>
            <person name="Ivanova N."/>
            <person name="Land M."/>
            <person name="Hauser L."/>
            <person name="Larimer F."/>
            <person name="Rohde M."/>
            <person name="Goker M."/>
            <person name="Detter J.C."/>
            <person name="Kyrpides N.C."/>
            <person name="Woyke T."/>
            <person name="Schaap P.J."/>
            <person name="Plugge C.M."/>
            <person name="Muyzer G."/>
            <person name="Kuever J."/>
            <person name="Pereira I.A."/>
            <person name="Parshina S.N."/>
            <person name="Bernier-Latmani R."/>
            <person name="Stams A.J."/>
            <person name="Klenk H.P."/>
        </authorList>
    </citation>
    <scope>NUCLEOTIDE SEQUENCE [LARGE SCALE GENOMIC DNA]</scope>
    <source>
        <strain evidence="5">ATCC 23193 / DSM 2154 / NCIB 8452 / DL</strain>
    </source>
</reference>
<protein>
    <submittedName>
        <fullName evidence="4">FAD dependent oxidoreductase</fullName>
    </submittedName>
</protein>
<dbReference type="STRING" id="696281.Desru_2837"/>
<dbReference type="EMBL" id="CP002780">
    <property type="protein sequence ID" value="AEG61051.1"/>
    <property type="molecule type" value="Genomic_DNA"/>
</dbReference>
<sequence length="361" mass="40569">MDGVAIIGAGIAGLSCAVELERKGIRPVIFEQKHQVGSPFTFAPLLLNFMVPPMGDPAEKLKQEYQLALKTLAPLKSLMIKGPNAKYAIKGRLGHILLRGQGQQTIESQLSGMLKTPVRFQNYVKPEELLKDFNYLVVADGTNRWAKKLHIWQSAFQGWVRGATILGKFNPFRAGVWVNTDYCKGGLAYLAPMSSQKASLVLIVPNIQPAQLNSLWQKFLKEENIRGELVELWDVDYETGLLHTHRVGNTFFTGNSGGFVSSWFGSGVFTSIISGIQAARSIAGNADYEKNMGPYSHLLLRHTRFQKFWHRLDNRGIDRMLRLIFTPPLKQIFFHSNLNLLRVTDPLFQHLLKGTKDPIQP</sequence>
<dbReference type="PANTHER" id="PTHR42685:SF18">
    <property type="entry name" value="DIGERANYLGERANYLGLYCEROPHOSPHOLIPID REDUCTASE"/>
    <property type="match status" value="1"/>
</dbReference>
<dbReference type="Proteomes" id="UP000009234">
    <property type="component" value="Chromosome"/>
</dbReference>
<evidence type="ECO:0000256" key="1">
    <source>
        <dbReference type="ARBA" id="ARBA00022630"/>
    </source>
</evidence>
<proteinExistence type="predicted"/>
<dbReference type="eggNOG" id="COG0644">
    <property type="taxonomic scope" value="Bacteria"/>
</dbReference>
<name>F6DSG1_DESRL</name>
<dbReference type="OrthoDB" id="25353at2"/>
<evidence type="ECO:0000256" key="2">
    <source>
        <dbReference type="ARBA" id="ARBA00023002"/>
    </source>
</evidence>
<dbReference type="AlphaFoldDB" id="F6DSG1"/>
<dbReference type="GO" id="GO:0016491">
    <property type="term" value="F:oxidoreductase activity"/>
    <property type="evidence" value="ECO:0007669"/>
    <property type="project" value="UniProtKB-KW"/>
</dbReference>
<dbReference type="Pfam" id="PF00890">
    <property type="entry name" value="FAD_binding_2"/>
    <property type="match status" value="1"/>
</dbReference>
<dbReference type="InterPro" id="IPR036188">
    <property type="entry name" value="FAD/NAD-bd_sf"/>
</dbReference>
<keyword evidence="1" id="KW-0285">Flavoprotein</keyword>
<evidence type="ECO:0000259" key="3">
    <source>
        <dbReference type="Pfam" id="PF00890"/>
    </source>
</evidence>
<evidence type="ECO:0000313" key="4">
    <source>
        <dbReference type="EMBL" id="AEG61051.1"/>
    </source>
</evidence>
<dbReference type="InterPro" id="IPR003953">
    <property type="entry name" value="FAD-dep_OxRdtase_2_FAD-bd"/>
</dbReference>
<dbReference type="PRINTS" id="PR00420">
    <property type="entry name" value="RNGMNOXGNASE"/>
</dbReference>
<dbReference type="RefSeq" id="WP_013842803.1">
    <property type="nucleotide sequence ID" value="NC_015589.1"/>
</dbReference>
<dbReference type="InterPro" id="IPR050407">
    <property type="entry name" value="Geranylgeranyl_reductase"/>
</dbReference>
<evidence type="ECO:0000313" key="5">
    <source>
        <dbReference type="Proteomes" id="UP000009234"/>
    </source>
</evidence>